<sequence>MGPRSHLSSPPLNIPHPSFEKIRGQFLSIRVAKKAPHHSTSPSPHSRKFAAIRAPFALKKAPPTPLIHKNSRPVPANSRPQKSPPPLNIPHPSFQNIRGYSLPFAFKKLPSTTVQPLSTTVNHRKLLPIPHLIVSLSDGLPRAPTPQNHKCAAPPYWERRCPHRLRPALPPHPHSPHHPKLLHTPVPSPKHQRCDLSQPWATPREIATRKP</sequence>
<feature type="region of interest" description="Disordered" evidence="1">
    <location>
        <begin position="167"/>
        <end position="211"/>
    </location>
</feature>
<feature type="region of interest" description="Disordered" evidence="1">
    <location>
        <begin position="60"/>
        <end position="88"/>
    </location>
</feature>
<gene>
    <name evidence="2" type="ORF">HNQ65_003663</name>
</gene>
<evidence type="ECO:0000313" key="2">
    <source>
        <dbReference type="EMBL" id="MBB5034072.1"/>
    </source>
</evidence>
<dbReference type="EMBL" id="JACHIG010000008">
    <property type="protein sequence ID" value="MBB5034072.1"/>
    <property type="molecule type" value="Genomic_DNA"/>
</dbReference>
<evidence type="ECO:0000313" key="3">
    <source>
        <dbReference type="Proteomes" id="UP000590740"/>
    </source>
</evidence>
<name>A0A7W7YD99_9BACT</name>
<keyword evidence="3" id="KW-1185">Reference proteome</keyword>
<proteinExistence type="predicted"/>
<reference evidence="2 3" key="1">
    <citation type="submission" date="2020-08" db="EMBL/GenBank/DDBJ databases">
        <title>Genomic Encyclopedia of Type Strains, Phase IV (KMG-IV): sequencing the most valuable type-strain genomes for metagenomic binning, comparative biology and taxonomic classification.</title>
        <authorList>
            <person name="Goeker M."/>
        </authorList>
    </citation>
    <scope>NUCLEOTIDE SEQUENCE [LARGE SCALE GENOMIC DNA]</scope>
    <source>
        <strain evidence="2 3">DSM 12252</strain>
    </source>
</reference>
<comment type="caution">
    <text evidence="2">The sequence shown here is derived from an EMBL/GenBank/DDBJ whole genome shotgun (WGS) entry which is preliminary data.</text>
</comment>
<dbReference type="AlphaFoldDB" id="A0A7W7YD99"/>
<evidence type="ECO:0000256" key="1">
    <source>
        <dbReference type="SAM" id="MobiDB-lite"/>
    </source>
</evidence>
<accession>A0A7W7YD99</accession>
<protein>
    <submittedName>
        <fullName evidence="2">Uncharacterized protein</fullName>
    </submittedName>
</protein>
<organism evidence="2 3">
    <name type="scientific">Prosthecobacter vanneervenii</name>
    <dbReference type="NCBI Taxonomy" id="48466"/>
    <lineage>
        <taxon>Bacteria</taxon>
        <taxon>Pseudomonadati</taxon>
        <taxon>Verrucomicrobiota</taxon>
        <taxon>Verrucomicrobiia</taxon>
        <taxon>Verrucomicrobiales</taxon>
        <taxon>Verrucomicrobiaceae</taxon>
        <taxon>Prosthecobacter</taxon>
    </lineage>
</organism>
<dbReference type="Proteomes" id="UP000590740">
    <property type="component" value="Unassembled WGS sequence"/>
</dbReference>